<feature type="region of interest" description="Disordered" evidence="5">
    <location>
        <begin position="41"/>
        <end position="82"/>
    </location>
</feature>
<keyword evidence="3 4" id="KW-0697">Rotamase</keyword>
<dbReference type="Pfam" id="PF00254">
    <property type="entry name" value="FKBP_C"/>
    <property type="match status" value="1"/>
</dbReference>
<dbReference type="Proteomes" id="UP000242222">
    <property type="component" value="Unassembled WGS sequence"/>
</dbReference>
<keyword evidence="8" id="KW-0675">Receptor</keyword>
<protein>
    <recommendedName>
        <fullName evidence="2 4">peptidylprolyl isomerase</fullName>
        <ecNumber evidence="2 4">5.2.1.8</ecNumber>
    </recommendedName>
</protein>
<organism evidence="8 9">
    <name type="scientific">Izhakiella capsodis</name>
    <dbReference type="NCBI Taxonomy" id="1367852"/>
    <lineage>
        <taxon>Bacteria</taxon>
        <taxon>Pseudomonadati</taxon>
        <taxon>Pseudomonadota</taxon>
        <taxon>Gammaproteobacteria</taxon>
        <taxon>Enterobacterales</taxon>
        <taxon>Erwiniaceae</taxon>
        <taxon>Izhakiella</taxon>
    </lineage>
</organism>
<keyword evidence="6" id="KW-0732">Signal</keyword>
<feature type="compositionally biased region" description="Low complexity" evidence="5">
    <location>
        <begin position="48"/>
        <end position="60"/>
    </location>
</feature>
<evidence type="ECO:0000259" key="7">
    <source>
        <dbReference type="PROSITE" id="PS50059"/>
    </source>
</evidence>
<dbReference type="InterPro" id="IPR000774">
    <property type="entry name" value="PPIase_FKBP_N"/>
</dbReference>
<dbReference type="InterPro" id="IPR036944">
    <property type="entry name" value="PPIase_FKBP_N_sf"/>
</dbReference>
<sequence>MRATLYLSIAASLSLSQLSLAAQANSTLPPLLRFAEQYAAEHPPRQPRPSAHKAPAPKKAPTAKRREDVSQNQDVLQSNQRLQQQAEEIDTLKRALAKAQENQRLSTPVRLDLSAMAAGIQKLRQLSGMTSDEAQTRKTIDGLSQQLAQSQQRITELTAKHVQLIDQRNMLEKEIEAFREKINQQHAEKDTQLAQSAKLKELEQQLIQAQADVKSAELARQQQDGTVKALQEQLRETRSQLAQLQAIKENSPEDPSQKQAAAEIGKIREQLEAANQQLARLRTNADLIQQRSTQALKDAQEKLGKQLDTANKKQNELQAQLKMSNKDAELAVAQRQQTAEELNTTRGRLQLLQNQLDMLRATNASNPVKNNSNQKSDSSDELQKQLDQAQAKVKELQNQLNALPLKGLPILNSQILQNPTVRQGYAIGVSLGAEILLLQQTHQAEGNKVDKNLILAGIIDAFDDQPKLDEKSLTKALEEANQATNGHLPVAAKESASRAPSLPEPGFKPTIRKQDRGFMDAYLKRKGVKKSSHGFWYEVTKPGIKPLKPDDTVAIVVQESLTNGTVINDMEKTGRMLSEKLSDYPPLFQEALSKLRSQGEMDLVVPPELAYGKKGMPPKIPPNATMVYHVRIVAVWPKGKAPAPSKN</sequence>
<dbReference type="InterPro" id="IPR046357">
    <property type="entry name" value="PPIase_dom_sf"/>
</dbReference>
<feature type="compositionally biased region" description="Polar residues" evidence="5">
    <location>
        <begin position="70"/>
        <end position="82"/>
    </location>
</feature>
<comment type="catalytic activity">
    <reaction evidence="1 4">
        <text>[protein]-peptidylproline (omega=180) = [protein]-peptidylproline (omega=0)</text>
        <dbReference type="Rhea" id="RHEA:16237"/>
        <dbReference type="Rhea" id="RHEA-COMP:10747"/>
        <dbReference type="Rhea" id="RHEA-COMP:10748"/>
        <dbReference type="ChEBI" id="CHEBI:83833"/>
        <dbReference type="ChEBI" id="CHEBI:83834"/>
        <dbReference type="EC" id="5.2.1.8"/>
    </reaction>
</comment>
<name>A0A1I5AT56_9GAMM</name>
<dbReference type="GO" id="GO:0003755">
    <property type="term" value="F:peptidyl-prolyl cis-trans isomerase activity"/>
    <property type="evidence" value="ECO:0007669"/>
    <property type="project" value="UniProtKB-KW"/>
</dbReference>
<keyword evidence="9" id="KW-1185">Reference proteome</keyword>
<dbReference type="EC" id="5.2.1.8" evidence="2 4"/>
<dbReference type="AlphaFoldDB" id="A0A1I5AT56"/>
<reference evidence="9" key="1">
    <citation type="submission" date="2016-10" db="EMBL/GenBank/DDBJ databases">
        <authorList>
            <person name="Varghese N."/>
            <person name="Submissions S."/>
        </authorList>
    </citation>
    <scope>NUCLEOTIDE SEQUENCE [LARGE SCALE GENOMIC DNA]</scope>
    <source>
        <strain evidence="9">N6PO6</strain>
    </source>
</reference>
<accession>A0A1I5AT56</accession>
<evidence type="ECO:0000256" key="3">
    <source>
        <dbReference type="ARBA" id="ARBA00023110"/>
    </source>
</evidence>
<dbReference type="SUPFAM" id="SSF54534">
    <property type="entry name" value="FKBP-like"/>
    <property type="match status" value="1"/>
</dbReference>
<dbReference type="GO" id="GO:0006457">
    <property type="term" value="P:protein folding"/>
    <property type="evidence" value="ECO:0007669"/>
    <property type="project" value="InterPro"/>
</dbReference>
<evidence type="ECO:0000256" key="5">
    <source>
        <dbReference type="SAM" id="MobiDB-lite"/>
    </source>
</evidence>
<dbReference type="Gene3D" id="3.10.50.40">
    <property type="match status" value="1"/>
</dbReference>
<evidence type="ECO:0000313" key="9">
    <source>
        <dbReference type="Proteomes" id="UP000242222"/>
    </source>
</evidence>
<dbReference type="EMBL" id="FOVC01000013">
    <property type="protein sequence ID" value="SFN65572.1"/>
    <property type="molecule type" value="Genomic_DNA"/>
</dbReference>
<dbReference type="Pfam" id="PF01346">
    <property type="entry name" value="FKBP_N"/>
    <property type="match status" value="1"/>
</dbReference>
<evidence type="ECO:0000313" key="8">
    <source>
        <dbReference type="EMBL" id="SFN65572.1"/>
    </source>
</evidence>
<feature type="signal peptide" evidence="6">
    <location>
        <begin position="1"/>
        <end position="21"/>
    </location>
</feature>
<evidence type="ECO:0000256" key="6">
    <source>
        <dbReference type="SAM" id="SignalP"/>
    </source>
</evidence>
<dbReference type="OrthoDB" id="6623070at2"/>
<dbReference type="PANTHER" id="PTHR43049:SF1">
    <property type="entry name" value="EARLY ENDOSOME ANTIGEN"/>
    <property type="match status" value="1"/>
</dbReference>
<feature type="domain" description="PPIase FKBP-type" evidence="7">
    <location>
        <begin position="550"/>
        <end position="636"/>
    </location>
</feature>
<dbReference type="Gene3D" id="1.10.287.460">
    <property type="entry name" value="Peptidyl-prolyl cis-trans isomerase, FKBP-type, N-terminal domain"/>
    <property type="match status" value="1"/>
</dbReference>
<feature type="region of interest" description="Disordered" evidence="5">
    <location>
        <begin position="363"/>
        <end position="389"/>
    </location>
</feature>
<evidence type="ECO:0000256" key="1">
    <source>
        <dbReference type="ARBA" id="ARBA00000971"/>
    </source>
</evidence>
<dbReference type="PROSITE" id="PS50059">
    <property type="entry name" value="FKBP_PPIASE"/>
    <property type="match status" value="1"/>
</dbReference>
<keyword evidence="4" id="KW-0413">Isomerase</keyword>
<dbReference type="PANTHER" id="PTHR43049">
    <property type="entry name" value="EARLY ENDOSOME ANTIGEN"/>
    <property type="match status" value="1"/>
</dbReference>
<evidence type="ECO:0000256" key="2">
    <source>
        <dbReference type="ARBA" id="ARBA00013194"/>
    </source>
</evidence>
<evidence type="ECO:0000256" key="4">
    <source>
        <dbReference type="PROSITE-ProRule" id="PRU00277"/>
    </source>
</evidence>
<dbReference type="STRING" id="1367852.SAMN05216516_11312"/>
<gene>
    <name evidence="8" type="ORF">SAMN05216516_11312</name>
</gene>
<proteinExistence type="predicted"/>
<feature type="chain" id="PRO_5017397258" description="peptidylprolyl isomerase" evidence="6">
    <location>
        <begin position="22"/>
        <end position="647"/>
    </location>
</feature>
<dbReference type="RefSeq" id="WP_092879435.1">
    <property type="nucleotide sequence ID" value="NZ_FOVC01000013.1"/>
</dbReference>
<dbReference type="InterPro" id="IPR001179">
    <property type="entry name" value="PPIase_FKBP_dom"/>
</dbReference>